<dbReference type="PANTHER" id="PTHR40055">
    <property type="entry name" value="TRANSCRIPTIONAL REGULATOR YGIV-RELATED"/>
    <property type="match status" value="1"/>
</dbReference>
<dbReference type="EMBL" id="JASATX010000003">
    <property type="protein sequence ID" value="MDI2099170.1"/>
    <property type="molecule type" value="Genomic_DNA"/>
</dbReference>
<gene>
    <name evidence="2" type="ORF">QF206_09380</name>
</gene>
<dbReference type="InterPro" id="IPR029442">
    <property type="entry name" value="GyrI-like"/>
</dbReference>
<dbReference type="SUPFAM" id="SSF55136">
    <property type="entry name" value="Probable bacterial effector-binding domain"/>
    <property type="match status" value="1"/>
</dbReference>
<dbReference type="InterPro" id="IPR011256">
    <property type="entry name" value="Reg_factor_effector_dom_sf"/>
</dbReference>
<dbReference type="PANTHER" id="PTHR40055:SF1">
    <property type="entry name" value="TRANSCRIPTIONAL REGULATOR YGIV-RELATED"/>
    <property type="match status" value="1"/>
</dbReference>
<comment type="caution">
    <text evidence="2">The sequence shown here is derived from an EMBL/GenBank/DDBJ whole genome shotgun (WGS) entry which is preliminary data.</text>
</comment>
<evidence type="ECO:0000313" key="3">
    <source>
        <dbReference type="Proteomes" id="UP001321506"/>
    </source>
</evidence>
<reference evidence="2 3" key="1">
    <citation type="submission" date="2023-04" db="EMBL/GenBank/DDBJ databases">
        <title>Klugiella caeni sp. nov. isolated from the sludge of biochemical tank.</title>
        <authorList>
            <person name="Geng K."/>
        </authorList>
    </citation>
    <scope>NUCLEOTIDE SEQUENCE [LARGE SCALE GENOMIC DNA]</scope>
    <source>
        <strain evidence="2 3">YN-L-19</strain>
    </source>
</reference>
<dbReference type="Proteomes" id="UP001321506">
    <property type="component" value="Unassembled WGS sequence"/>
</dbReference>
<organism evidence="2 3">
    <name type="scientific">Ruicaihuangia caeni</name>
    <dbReference type="NCBI Taxonomy" id="3042517"/>
    <lineage>
        <taxon>Bacteria</taxon>
        <taxon>Bacillati</taxon>
        <taxon>Actinomycetota</taxon>
        <taxon>Actinomycetes</taxon>
        <taxon>Micrococcales</taxon>
        <taxon>Microbacteriaceae</taxon>
        <taxon>Ruicaihuangia</taxon>
    </lineage>
</organism>
<sequence>MPDTGLEPTLVDLQPQPCVVLRERVPMGEMTSFFSRAFHLTGAAAGPHIGGPPLGIYFGMPSDTVDLAAGFPVHSAVEPSGEVVAYTLPGGRAAQYTHLGSYDSLAQSYDRLMTWMRERDLTPADVMWESYLNEPQPDHPESARTLITWPVA</sequence>
<keyword evidence="3" id="KW-1185">Reference proteome</keyword>
<dbReference type="RefSeq" id="WP_281488951.1">
    <property type="nucleotide sequence ID" value="NZ_JASATX010000003.1"/>
</dbReference>
<proteinExistence type="predicted"/>
<evidence type="ECO:0000313" key="2">
    <source>
        <dbReference type="EMBL" id="MDI2099170.1"/>
    </source>
</evidence>
<dbReference type="InterPro" id="IPR010499">
    <property type="entry name" value="AraC_E-bd"/>
</dbReference>
<accession>A0AAW6T5R5</accession>
<dbReference type="InterPro" id="IPR050908">
    <property type="entry name" value="SmbC-like"/>
</dbReference>
<name>A0AAW6T5R5_9MICO</name>
<protein>
    <submittedName>
        <fullName evidence="2">GyrI-like domain-containing protein</fullName>
    </submittedName>
</protein>
<dbReference type="AlphaFoldDB" id="A0AAW6T5R5"/>
<dbReference type="Gene3D" id="3.20.80.10">
    <property type="entry name" value="Regulatory factor, effector binding domain"/>
    <property type="match status" value="1"/>
</dbReference>
<dbReference type="SMART" id="SM00871">
    <property type="entry name" value="AraC_E_bind"/>
    <property type="match status" value="1"/>
</dbReference>
<evidence type="ECO:0000259" key="1">
    <source>
        <dbReference type="SMART" id="SM00871"/>
    </source>
</evidence>
<feature type="domain" description="AraC effector-binding" evidence="1">
    <location>
        <begin position="6"/>
        <end position="152"/>
    </location>
</feature>
<dbReference type="Pfam" id="PF06445">
    <property type="entry name" value="GyrI-like"/>
    <property type="match status" value="1"/>
</dbReference>